<proteinExistence type="predicted"/>
<dbReference type="EMBL" id="CP000453">
    <property type="protein sequence ID" value="ABI57498.1"/>
    <property type="molecule type" value="Genomic_DNA"/>
</dbReference>
<sequence length="105" mass="11927">MMSQRVNEQPRWRWCWPAVLVLFLTGPVLADGAAEEAESAVRSSPERAGEQTRAWLALQRDGDQASTYVQGLPEAARTRALRRYLDSFTHPIPETYFDRDSFGVD</sequence>
<dbReference type="InterPro" id="IPR022053">
    <property type="entry name" value="DUF3613"/>
</dbReference>
<evidence type="ECO:0000256" key="1">
    <source>
        <dbReference type="SAM" id="SignalP"/>
    </source>
</evidence>
<dbReference type="OrthoDB" id="7068897at2"/>
<dbReference type="HOGENOM" id="CLU_185284_0_0_6"/>
<dbReference type="AlphaFoldDB" id="Q0A6N9"/>
<evidence type="ECO:0000313" key="3">
    <source>
        <dbReference type="Proteomes" id="UP000001962"/>
    </source>
</evidence>
<evidence type="ECO:0008006" key="4">
    <source>
        <dbReference type="Google" id="ProtNLM"/>
    </source>
</evidence>
<reference evidence="3" key="1">
    <citation type="submission" date="2006-08" db="EMBL/GenBank/DDBJ databases">
        <title>Complete sequence of Alkalilimnicola ehrilichei MLHE-1.</title>
        <authorList>
            <person name="Copeland A."/>
            <person name="Lucas S."/>
            <person name="Lapidus A."/>
            <person name="Barry K."/>
            <person name="Detter J.C."/>
            <person name="Glavina del Rio T."/>
            <person name="Hammon N."/>
            <person name="Israni S."/>
            <person name="Dalin E."/>
            <person name="Tice H."/>
            <person name="Pitluck S."/>
            <person name="Sims D."/>
            <person name="Brettin T."/>
            <person name="Bruce D."/>
            <person name="Han C."/>
            <person name="Tapia R."/>
            <person name="Gilna P."/>
            <person name="Schmutz J."/>
            <person name="Larimer F."/>
            <person name="Land M."/>
            <person name="Hauser L."/>
            <person name="Kyrpides N."/>
            <person name="Mikhailova N."/>
            <person name="Oremland R.S."/>
            <person name="Hoeft S.E."/>
            <person name="Switzer-Blum J."/>
            <person name="Kulp T."/>
            <person name="King G."/>
            <person name="Tabita R."/>
            <person name="Witte B."/>
            <person name="Santini J.M."/>
            <person name="Basu P."/>
            <person name="Hollibaugh J.T."/>
            <person name="Xie G."/>
            <person name="Stolz J.F."/>
            <person name="Richardson P."/>
        </authorList>
    </citation>
    <scope>NUCLEOTIDE SEQUENCE [LARGE SCALE GENOMIC DNA]</scope>
    <source>
        <strain evidence="3">ATCC BAA-1101 / DSM 17681 / MLHE-1</strain>
    </source>
</reference>
<keyword evidence="3" id="KW-1185">Reference proteome</keyword>
<dbReference type="RefSeq" id="WP_011629892.1">
    <property type="nucleotide sequence ID" value="NC_008340.1"/>
</dbReference>
<accession>Q0A6N9</accession>
<dbReference type="KEGG" id="aeh:Mlg_2156"/>
<dbReference type="Proteomes" id="UP000001962">
    <property type="component" value="Chromosome"/>
</dbReference>
<evidence type="ECO:0000313" key="2">
    <source>
        <dbReference type="EMBL" id="ABI57498.1"/>
    </source>
</evidence>
<name>Q0A6N9_ALKEH</name>
<feature type="signal peptide" evidence="1">
    <location>
        <begin position="1"/>
        <end position="30"/>
    </location>
</feature>
<feature type="chain" id="PRO_5004167900" description="DUF3613 domain-containing protein" evidence="1">
    <location>
        <begin position="31"/>
        <end position="105"/>
    </location>
</feature>
<gene>
    <name evidence="2" type="ordered locus">Mlg_2156</name>
</gene>
<dbReference type="Pfam" id="PF12266">
    <property type="entry name" value="DUF3613"/>
    <property type="match status" value="1"/>
</dbReference>
<keyword evidence="1" id="KW-0732">Signal</keyword>
<organism evidence="2 3">
    <name type="scientific">Alkalilimnicola ehrlichii (strain ATCC BAA-1101 / DSM 17681 / MLHE-1)</name>
    <dbReference type="NCBI Taxonomy" id="187272"/>
    <lineage>
        <taxon>Bacteria</taxon>
        <taxon>Pseudomonadati</taxon>
        <taxon>Pseudomonadota</taxon>
        <taxon>Gammaproteobacteria</taxon>
        <taxon>Chromatiales</taxon>
        <taxon>Ectothiorhodospiraceae</taxon>
        <taxon>Alkalilimnicola</taxon>
    </lineage>
</organism>
<protein>
    <recommendedName>
        <fullName evidence="4">DUF3613 domain-containing protein</fullName>
    </recommendedName>
</protein>